<proteinExistence type="predicted"/>
<accession>H6QDA2</accession>
<sequence length="641" mass="69060">MEKLAPILLIALGISLIAVYFAIPPKAPFTTTATETITGTVFKTTSTSPSITQTIETYTSTAQTTQPPPQPPSTPPVARPPVLLPLFRVDVVAPDVVNTTRMPIQINYTVVIRNVGNGTGAVLVGGKHYVIDPGKEVKVNATETITFPGTYTLEIEVNGTIHSKTVKVFYYTPVLEAEPVKVNVTTLPTNITVAVLVRNRGNLTAVVEGVKIRPGETRTINKTITVTAAGYYFINIGGVNVPIAVSYYTPNLEWKIGGPEEVEAVPGESYSAWLWLKNTGNATTRLKVDGKEIGLEPGQAVNITKAQAVRGAGQYVVEFKVQGDLNLTVRQAIAVKIVAPKVEIVVWSPRLARSWPQPGATDRVLIHSVQKSLEIQWGYVITTNATKRTVTLVVEGPDGATYYTVRPGGASARNYTLQTQAPGKATVQIKVNGTTYAVEITTELTPPTVTINDVLKIEFTDSRKLEAVQIKCRFGTLQVDVLQVSGVLTYTQTGREISGTITVAHAGGTSTGEFRGSASGNNGQLTLNIAATQINVEFTLSPLKITRVLKDGQPQECDVPLALVPSLLYSGKPVTGGGPATQYAYRLVSAFAKTDSDKPQSAQWNGEYVEVRDRWGNLLKVYFKQREVSIEGALTARLVIS</sequence>
<evidence type="ECO:0000313" key="2">
    <source>
        <dbReference type="Proteomes" id="UP000009062"/>
    </source>
</evidence>
<protein>
    <submittedName>
        <fullName evidence="1">Uncharacterized protein</fullName>
    </submittedName>
</protein>
<dbReference type="KEGG" id="pog:Pogu_2418"/>
<dbReference type="AlphaFoldDB" id="H6QDA2"/>
<name>H6QDA2_PYROT</name>
<organism evidence="1 2">
    <name type="scientific">Pyrobaculum oguniense (strain DSM 13380 / JCM 10595 / TE7)</name>
    <dbReference type="NCBI Taxonomy" id="698757"/>
    <lineage>
        <taxon>Archaea</taxon>
        <taxon>Thermoproteota</taxon>
        <taxon>Thermoprotei</taxon>
        <taxon>Thermoproteales</taxon>
        <taxon>Thermoproteaceae</taxon>
        <taxon>Pyrobaculum</taxon>
    </lineage>
</organism>
<evidence type="ECO:0000313" key="1">
    <source>
        <dbReference type="EMBL" id="AFA40445.1"/>
    </source>
</evidence>
<reference evidence="1 2" key="1">
    <citation type="journal article" date="2012" name="Stand. Genomic Sci.">
        <title>Complete genome sequence of Pyrobaculum oguniense.</title>
        <authorList>
            <person name="Bernick D.L."/>
            <person name="Karplus K."/>
            <person name="Lui L.M."/>
            <person name="Coker J.K."/>
            <person name="Murphy J.N."/>
            <person name="Chan P.P."/>
            <person name="Cozen A.E."/>
            <person name="Lowe T.M."/>
        </authorList>
    </citation>
    <scope>NUCLEOTIDE SEQUENCE [LARGE SCALE GENOMIC DNA]</scope>
    <source>
        <strain evidence="1 2">TE7</strain>
    </source>
</reference>
<dbReference type="EMBL" id="CP003316">
    <property type="protein sequence ID" value="AFA40445.1"/>
    <property type="molecule type" value="Genomic_DNA"/>
</dbReference>
<dbReference type="STRING" id="698757.Pogu_2418"/>
<dbReference type="HOGENOM" id="CLU_431910_0_0_2"/>
<gene>
    <name evidence="1" type="ordered locus">Pogu_2418</name>
</gene>
<keyword evidence="2" id="KW-1185">Reference proteome</keyword>
<dbReference type="Proteomes" id="UP000009062">
    <property type="component" value="Chromosome"/>
</dbReference>
<dbReference type="eggNOG" id="arCOG05462">
    <property type="taxonomic scope" value="Archaea"/>
</dbReference>